<evidence type="ECO:0000313" key="1">
    <source>
        <dbReference type="EMBL" id="KAI7809513.1"/>
    </source>
</evidence>
<keyword evidence="2" id="KW-1185">Reference proteome</keyword>
<reference evidence="1" key="1">
    <citation type="submission" date="2021-02" db="EMBL/GenBank/DDBJ databases">
        <title>Comparative genomics reveals that relaxation of natural selection precedes convergent phenotypic evolution of cavefish.</title>
        <authorList>
            <person name="Peng Z."/>
        </authorList>
    </citation>
    <scope>NUCLEOTIDE SEQUENCE</scope>
    <source>
        <tissue evidence="1">Muscle</tissue>
    </source>
</reference>
<dbReference type="Proteomes" id="UP001059041">
    <property type="component" value="Linkage Group LG5"/>
</dbReference>
<dbReference type="AlphaFoldDB" id="A0A9W7WW99"/>
<protein>
    <submittedName>
        <fullName evidence="1">Uncharacterized protein</fullName>
    </submittedName>
</protein>
<dbReference type="EMBL" id="JAFHDT010000005">
    <property type="protein sequence ID" value="KAI7809513.1"/>
    <property type="molecule type" value="Genomic_DNA"/>
</dbReference>
<accession>A0A9W7WW99</accession>
<sequence length="97" mass="10859">MRIAHVCVELTTTALVKMIVWEPEQQVRGEVMTGLHFTGCHIPACSLLSSRVHRVKDDKLTAHHTGYQASNDILLERGVLSLLVFKVPWAPSVRKCP</sequence>
<organism evidence="1 2">
    <name type="scientific">Triplophysa rosa</name>
    <name type="common">Cave loach</name>
    <dbReference type="NCBI Taxonomy" id="992332"/>
    <lineage>
        <taxon>Eukaryota</taxon>
        <taxon>Metazoa</taxon>
        <taxon>Chordata</taxon>
        <taxon>Craniata</taxon>
        <taxon>Vertebrata</taxon>
        <taxon>Euteleostomi</taxon>
        <taxon>Actinopterygii</taxon>
        <taxon>Neopterygii</taxon>
        <taxon>Teleostei</taxon>
        <taxon>Ostariophysi</taxon>
        <taxon>Cypriniformes</taxon>
        <taxon>Nemacheilidae</taxon>
        <taxon>Triplophysa</taxon>
    </lineage>
</organism>
<proteinExistence type="predicted"/>
<gene>
    <name evidence="1" type="ORF">IRJ41_010338</name>
</gene>
<comment type="caution">
    <text evidence="1">The sequence shown here is derived from an EMBL/GenBank/DDBJ whole genome shotgun (WGS) entry which is preliminary data.</text>
</comment>
<name>A0A9W7WW99_TRIRA</name>
<evidence type="ECO:0000313" key="2">
    <source>
        <dbReference type="Proteomes" id="UP001059041"/>
    </source>
</evidence>